<dbReference type="Proteomes" id="UP001304650">
    <property type="component" value="Chromosome"/>
</dbReference>
<feature type="region of interest" description="Disordered" evidence="1">
    <location>
        <begin position="1"/>
        <end position="31"/>
    </location>
</feature>
<dbReference type="KEGG" id="proo:MJB10_03385"/>
<dbReference type="AlphaFoldDB" id="A0AA96LQB4"/>
<reference evidence="2" key="1">
    <citation type="submission" date="2022-02" db="EMBL/GenBank/DDBJ databases">
        <title>Paenibacillus sp. MBLB1832 Whole Genome Shotgun Sequencing.</title>
        <authorList>
            <person name="Hwang C.Y."/>
            <person name="Cho E.-S."/>
            <person name="Seo M.-J."/>
        </authorList>
    </citation>
    <scope>NUCLEOTIDE SEQUENCE</scope>
    <source>
        <strain evidence="2">MBLB1832</strain>
    </source>
</reference>
<feature type="compositionally biased region" description="Basic and acidic residues" evidence="1">
    <location>
        <begin position="1"/>
        <end position="19"/>
    </location>
</feature>
<dbReference type="EMBL" id="CP130319">
    <property type="protein sequence ID" value="WNR45194.1"/>
    <property type="molecule type" value="Genomic_DNA"/>
</dbReference>
<evidence type="ECO:0000256" key="1">
    <source>
        <dbReference type="SAM" id="MobiDB-lite"/>
    </source>
</evidence>
<keyword evidence="3" id="KW-1185">Reference proteome</keyword>
<proteinExistence type="predicted"/>
<protein>
    <submittedName>
        <fullName evidence="2">Uncharacterized protein</fullName>
    </submittedName>
</protein>
<evidence type="ECO:0000313" key="3">
    <source>
        <dbReference type="Proteomes" id="UP001304650"/>
    </source>
</evidence>
<accession>A0AA96LQB4</accession>
<organism evidence="2 3">
    <name type="scientific">Paenibacillus roseopurpureus</name>
    <dbReference type="NCBI Taxonomy" id="2918901"/>
    <lineage>
        <taxon>Bacteria</taxon>
        <taxon>Bacillati</taxon>
        <taxon>Bacillota</taxon>
        <taxon>Bacilli</taxon>
        <taxon>Bacillales</taxon>
        <taxon>Paenibacillaceae</taxon>
        <taxon>Paenibacillus</taxon>
    </lineage>
</organism>
<gene>
    <name evidence="2" type="ORF">MJB10_03385</name>
</gene>
<name>A0AA96LQB4_9BACL</name>
<dbReference type="RefSeq" id="WP_314801735.1">
    <property type="nucleotide sequence ID" value="NZ_CP130319.1"/>
</dbReference>
<evidence type="ECO:0000313" key="2">
    <source>
        <dbReference type="EMBL" id="WNR45194.1"/>
    </source>
</evidence>
<sequence length="64" mass="7232">MRGRGAGDSRNNRLTREEMGGLAGDSRNNRLSPGELREWLVRPRYLTILLMNWVFTVCKVGASP</sequence>